<keyword evidence="3" id="KW-1185">Reference proteome</keyword>
<feature type="signal peptide" evidence="1">
    <location>
        <begin position="1"/>
        <end position="27"/>
    </location>
</feature>
<dbReference type="KEGG" id="tgr:Tgr7_2070"/>
<feature type="chain" id="PRO_5002873162" evidence="1">
    <location>
        <begin position="28"/>
        <end position="176"/>
    </location>
</feature>
<accession>B8GTQ6</accession>
<evidence type="ECO:0000256" key="1">
    <source>
        <dbReference type="SAM" id="SignalP"/>
    </source>
</evidence>
<organism evidence="2 3">
    <name type="scientific">Thioalkalivibrio sulfidiphilus (strain HL-EbGR7)</name>
    <dbReference type="NCBI Taxonomy" id="396588"/>
    <lineage>
        <taxon>Bacteria</taxon>
        <taxon>Pseudomonadati</taxon>
        <taxon>Pseudomonadota</taxon>
        <taxon>Gammaproteobacteria</taxon>
        <taxon>Chromatiales</taxon>
        <taxon>Ectothiorhodospiraceae</taxon>
        <taxon>Thioalkalivibrio</taxon>
    </lineage>
</organism>
<sequence precursor="true">MTLNTLSRPLLTVLLLAATLALTPALAGGHGQSTDQGKGGYVSLEGLEEFRGLVDLSHGEPRTVLRYLQLVAQMDDDLKAMGLERRIVVAMRGGSVRYLRRDRSPIDLADQIVAEEIARAIADLHARDIRIEACKVAMDRFEVPADGVLEEVNVVNNTFITLIGFQQQGYGMVAIP</sequence>
<evidence type="ECO:0000313" key="2">
    <source>
        <dbReference type="EMBL" id="ACL73150.1"/>
    </source>
</evidence>
<dbReference type="InterPro" id="IPR027396">
    <property type="entry name" value="DsrEFH-like"/>
</dbReference>
<gene>
    <name evidence="2" type="ordered locus">Tgr7_2070</name>
</gene>
<dbReference type="EMBL" id="CP001339">
    <property type="protein sequence ID" value="ACL73150.1"/>
    <property type="molecule type" value="Genomic_DNA"/>
</dbReference>
<evidence type="ECO:0000313" key="3">
    <source>
        <dbReference type="Proteomes" id="UP000002383"/>
    </source>
</evidence>
<name>B8GTQ6_THISH</name>
<dbReference type="eggNOG" id="COG1416">
    <property type="taxonomic scope" value="Bacteria"/>
</dbReference>
<dbReference type="RefSeq" id="WP_012638629.1">
    <property type="nucleotide sequence ID" value="NC_011901.1"/>
</dbReference>
<dbReference type="Proteomes" id="UP000002383">
    <property type="component" value="Chromosome"/>
</dbReference>
<dbReference type="AlphaFoldDB" id="B8GTQ6"/>
<dbReference type="OrthoDB" id="5615986at2"/>
<proteinExistence type="predicted"/>
<reference evidence="2 3" key="1">
    <citation type="journal article" date="2011" name="Stand. Genomic Sci.">
        <title>Complete genome sequence of 'Thioalkalivibrio sulfidophilus' HL-EbGr7.</title>
        <authorList>
            <person name="Muyzer G."/>
            <person name="Sorokin D.Y."/>
            <person name="Mavromatis K."/>
            <person name="Lapidus A."/>
            <person name="Clum A."/>
            <person name="Ivanova N."/>
            <person name="Pati A."/>
            <person name="d'Haeseleer P."/>
            <person name="Woyke T."/>
            <person name="Kyrpides N.C."/>
        </authorList>
    </citation>
    <scope>NUCLEOTIDE SEQUENCE [LARGE SCALE GENOMIC DNA]</scope>
    <source>
        <strain evidence="2 3">HL-EbGR7</strain>
    </source>
</reference>
<dbReference type="Pfam" id="PF02635">
    <property type="entry name" value="DsrE"/>
    <property type="match status" value="1"/>
</dbReference>
<dbReference type="InterPro" id="IPR003787">
    <property type="entry name" value="Sulphur_relay_DsrE/F-like"/>
</dbReference>
<dbReference type="SUPFAM" id="SSF75169">
    <property type="entry name" value="DsrEFH-like"/>
    <property type="match status" value="1"/>
</dbReference>
<dbReference type="Gene3D" id="3.40.1260.10">
    <property type="entry name" value="DsrEFH-like"/>
    <property type="match status" value="1"/>
</dbReference>
<dbReference type="HOGENOM" id="CLU_130451_0_0_6"/>
<dbReference type="STRING" id="396588.Tgr7_2070"/>
<protein>
    <submittedName>
        <fullName evidence="2">Uncharacterized protein</fullName>
    </submittedName>
</protein>
<keyword evidence="1" id="KW-0732">Signal</keyword>